<keyword evidence="4" id="KW-1185">Reference proteome</keyword>
<feature type="compositionally biased region" description="Low complexity" evidence="1">
    <location>
        <begin position="141"/>
        <end position="174"/>
    </location>
</feature>
<evidence type="ECO:0000313" key="3">
    <source>
        <dbReference type="EMBL" id="CAE8633755.1"/>
    </source>
</evidence>
<sequence length="344" mass="37115">MLRFSLVIAISVALADDSKEHCAGIPALGVAQYQLETERRSIIANAFYVDLMSSTRLCILEGLDEEQATHALHEACSILLSEVQDSTASESSPAPQPRKYYQKKRADLWREMLYSFNGVACNSELVTLVGEAFSGVTEEASLPQTTSTSMTSTSTTSTSTSRTSTSTSMTSATLSPSQRDAWVQAFMKNARNNGQSWTLETPEVLKAISISSLQKVLGHLEEHGEVDYAGLGKLALMKSWLDAGVAGNCAEAHSDMKCARLVASFITETTSEVSNIAHTEGISMQTVFKAAFGLLSECVEVASTAYLKLSGYRTFDHESPEQRKSVSQAYDCFGPGAGLQNGKP</sequence>
<evidence type="ECO:0000256" key="1">
    <source>
        <dbReference type="SAM" id="MobiDB-lite"/>
    </source>
</evidence>
<proteinExistence type="predicted"/>
<evidence type="ECO:0000256" key="2">
    <source>
        <dbReference type="SAM" id="SignalP"/>
    </source>
</evidence>
<dbReference type="Proteomes" id="UP000654075">
    <property type="component" value="Unassembled WGS sequence"/>
</dbReference>
<accession>A0A813H7Z6</accession>
<feature type="chain" id="PRO_5033057459" evidence="2">
    <location>
        <begin position="16"/>
        <end position="344"/>
    </location>
</feature>
<comment type="caution">
    <text evidence="3">The sequence shown here is derived from an EMBL/GenBank/DDBJ whole genome shotgun (WGS) entry which is preliminary data.</text>
</comment>
<protein>
    <submittedName>
        <fullName evidence="3">Uncharacterized protein</fullName>
    </submittedName>
</protein>
<dbReference type="AlphaFoldDB" id="A0A813H7Z6"/>
<evidence type="ECO:0000313" key="4">
    <source>
        <dbReference type="Proteomes" id="UP000654075"/>
    </source>
</evidence>
<name>A0A813H7Z6_POLGL</name>
<reference evidence="3" key="1">
    <citation type="submission" date="2021-02" db="EMBL/GenBank/DDBJ databases">
        <authorList>
            <person name="Dougan E. K."/>
            <person name="Rhodes N."/>
            <person name="Thang M."/>
            <person name="Chan C."/>
        </authorList>
    </citation>
    <scope>NUCLEOTIDE SEQUENCE</scope>
</reference>
<gene>
    <name evidence="3" type="ORF">PGLA1383_LOCUS49523</name>
</gene>
<dbReference type="EMBL" id="CAJNNV010030838">
    <property type="protein sequence ID" value="CAE8633755.1"/>
    <property type="molecule type" value="Genomic_DNA"/>
</dbReference>
<organism evidence="3 4">
    <name type="scientific">Polarella glacialis</name>
    <name type="common">Dinoflagellate</name>
    <dbReference type="NCBI Taxonomy" id="89957"/>
    <lineage>
        <taxon>Eukaryota</taxon>
        <taxon>Sar</taxon>
        <taxon>Alveolata</taxon>
        <taxon>Dinophyceae</taxon>
        <taxon>Suessiales</taxon>
        <taxon>Suessiaceae</taxon>
        <taxon>Polarella</taxon>
    </lineage>
</organism>
<feature type="signal peptide" evidence="2">
    <location>
        <begin position="1"/>
        <end position="15"/>
    </location>
</feature>
<keyword evidence="2" id="KW-0732">Signal</keyword>
<feature type="region of interest" description="Disordered" evidence="1">
    <location>
        <begin position="139"/>
        <end position="174"/>
    </location>
</feature>